<dbReference type="EMBL" id="CBTK010000146">
    <property type="protein sequence ID" value="CDH45375.1"/>
    <property type="molecule type" value="Genomic_DNA"/>
</dbReference>
<proteinExistence type="predicted"/>
<dbReference type="RefSeq" id="WP_081756310.1">
    <property type="nucleotide sequence ID" value="NZ_CBTK010000146.1"/>
</dbReference>
<name>A0A7U7J4I2_9GAMM</name>
<evidence type="ECO:0000313" key="4">
    <source>
        <dbReference type="Proteomes" id="UP000019184"/>
    </source>
</evidence>
<feature type="compositionally biased region" description="Basic and acidic residues" evidence="1">
    <location>
        <begin position="132"/>
        <end position="142"/>
    </location>
</feature>
<sequence>MKSNKQRRQEIKAQRLRRAERQLQIRHVNARPVDRPIGAEPVTPALLRSNNSYGIPDFVQRGYYQDRPFRCKDCGIEEIWTAAQQRWWYEVAQGDVWTVAVRCRRCRQQERARKDEARRIHGEGLAVKSMGRTHEDGSSTNG</sequence>
<protein>
    <recommendedName>
        <fullName evidence="2">Probable zinc-binding domain-containing protein</fullName>
    </recommendedName>
</protein>
<dbReference type="AlphaFoldDB" id="A0A7U7J4I2"/>
<feature type="region of interest" description="Disordered" evidence="1">
    <location>
        <begin position="121"/>
        <end position="142"/>
    </location>
</feature>
<dbReference type="Proteomes" id="UP000019184">
    <property type="component" value="Unassembled WGS sequence"/>
</dbReference>
<dbReference type="Pfam" id="PF13451">
    <property type="entry name" value="zf_Tbcl"/>
    <property type="match status" value="1"/>
</dbReference>
<dbReference type="InterPro" id="IPR025306">
    <property type="entry name" value="Zn-bnd_dom_prob"/>
</dbReference>
<accession>A0A7U7J4I2</accession>
<evidence type="ECO:0000259" key="2">
    <source>
        <dbReference type="Pfam" id="PF13451"/>
    </source>
</evidence>
<gene>
    <name evidence="3" type="ORF">BN874_230022</name>
</gene>
<dbReference type="OrthoDB" id="289270at2"/>
<keyword evidence="4" id="KW-1185">Reference proteome</keyword>
<feature type="domain" description="Probable zinc-binding" evidence="2">
    <location>
        <begin position="65"/>
        <end position="114"/>
    </location>
</feature>
<reference evidence="3 4" key="1">
    <citation type="journal article" date="2014" name="ISME J.">
        <title>Candidatus Competibacter-lineage genomes retrieved from metagenomes reveal functional metabolic diversity.</title>
        <authorList>
            <person name="McIlroy S.J."/>
            <person name="Albertsen M."/>
            <person name="Andresen E.K."/>
            <person name="Saunders A.M."/>
            <person name="Kristiansen R."/>
            <person name="Stokholm-Bjerregaard M."/>
            <person name="Nielsen K.L."/>
            <person name="Nielsen P.H."/>
        </authorList>
    </citation>
    <scope>NUCLEOTIDE SEQUENCE [LARGE SCALE GENOMIC DNA]</scope>
    <source>
        <strain evidence="3 4">Run_B_J11</strain>
    </source>
</reference>
<evidence type="ECO:0000256" key="1">
    <source>
        <dbReference type="SAM" id="MobiDB-lite"/>
    </source>
</evidence>
<evidence type="ECO:0000313" key="3">
    <source>
        <dbReference type="EMBL" id="CDH45375.1"/>
    </source>
</evidence>
<organism evidence="3 4">
    <name type="scientific">Candidatus Contendobacter odensis Run_B_J11</name>
    <dbReference type="NCBI Taxonomy" id="1400861"/>
    <lineage>
        <taxon>Bacteria</taxon>
        <taxon>Pseudomonadati</taxon>
        <taxon>Pseudomonadota</taxon>
        <taxon>Gammaproteobacteria</taxon>
        <taxon>Candidatus Competibacteraceae</taxon>
        <taxon>Candidatus Contendibacter</taxon>
    </lineage>
</organism>
<comment type="caution">
    <text evidence="3">The sequence shown here is derived from an EMBL/GenBank/DDBJ whole genome shotgun (WGS) entry which is preliminary data.</text>
</comment>